<gene>
    <name evidence="1" type="ORF">CANTADRAFT_69893</name>
</gene>
<dbReference type="Proteomes" id="UP000094285">
    <property type="component" value="Unassembled WGS sequence"/>
</dbReference>
<sequence length="559" mass="65461">MRRKGPSEHEVNVAKLKRIVRPLISKIHVLNGLNVKYPDILEFKFPHEPYHQVSTNDNNVNLPPTKKQKTGYENEADISYTEPDFGQLPKEDPASIPHSFINPEDSKARLESLKPYISLQIYQAYREIFQIFQNIIHTTTNAYPCSIPKLSTLSSFKMGKFMALSTKSTFYKSNQASLFDQDALPSILKQSQTNLSDDIDHWFELEPKLITNSYRIYFFFGYLIHLLTFHLNQILFLLIPVLVHWLEEESKQGKEILRIISRSLFSEFWLYDSKYGESIDRMIIHALNGNIENVHNTKIFWILHDIGYWKSFIGPDNYDNYFLNSLSLNNKLNHVPKHLIPDIYSVIRRNPQHPKNNLILAITITNLIASTRSLLKSSTTTIEIMEHLNDCYDQMQQLITSWLFFLPDYPLVYNSLYPGNEVIFEALLKISNFLEMKVLRVIDHLQDHRDMEERKYQFEEFLIRNGTFYHLMTILRAYFLDTGETLDLGSYTPEEISSLLIDMQVAPSKLIPNTELDDFLVWLYHTGDTKLFDLGQLCFEKYYGAYRGTRLGTVKDLYR</sequence>
<name>A0A1E4SFC0_9ASCO</name>
<organism evidence="1 2">
    <name type="scientific">Suhomyces tanzawaensis NRRL Y-17324</name>
    <dbReference type="NCBI Taxonomy" id="984487"/>
    <lineage>
        <taxon>Eukaryota</taxon>
        <taxon>Fungi</taxon>
        <taxon>Dikarya</taxon>
        <taxon>Ascomycota</taxon>
        <taxon>Saccharomycotina</taxon>
        <taxon>Pichiomycetes</taxon>
        <taxon>Debaryomycetaceae</taxon>
        <taxon>Suhomyces</taxon>
    </lineage>
</organism>
<keyword evidence="2" id="KW-1185">Reference proteome</keyword>
<dbReference type="EMBL" id="KV453914">
    <property type="protein sequence ID" value="ODV78193.1"/>
    <property type="molecule type" value="Genomic_DNA"/>
</dbReference>
<dbReference type="AlphaFoldDB" id="A0A1E4SFC0"/>
<evidence type="ECO:0000313" key="1">
    <source>
        <dbReference type="EMBL" id="ODV78193.1"/>
    </source>
</evidence>
<protein>
    <submittedName>
        <fullName evidence="1">Uncharacterized protein</fullName>
    </submittedName>
</protein>
<dbReference type="RefSeq" id="XP_020063315.1">
    <property type="nucleotide sequence ID" value="XM_020211031.1"/>
</dbReference>
<evidence type="ECO:0000313" key="2">
    <source>
        <dbReference type="Proteomes" id="UP000094285"/>
    </source>
</evidence>
<accession>A0A1E4SFC0</accession>
<dbReference type="OrthoDB" id="4077683at2759"/>
<reference evidence="2" key="1">
    <citation type="submission" date="2016-05" db="EMBL/GenBank/DDBJ databases">
        <title>Comparative genomics of biotechnologically important yeasts.</title>
        <authorList>
            <consortium name="DOE Joint Genome Institute"/>
            <person name="Riley R."/>
            <person name="Haridas S."/>
            <person name="Wolfe K.H."/>
            <person name="Lopes M.R."/>
            <person name="Hittinger C.T."/>
            <person name="Goker M."/>
            <person name="Salamov A."/>
            <person name="Wisecaver J."/>
            <person name="Long T.M."/>
            <person name="Aerts A.L."/>
            <person name="Barry K."/>
            <person name="Choi C."/>
            <person name="Clum A."/>
            <person name="Coughlan A.Y."/>
            <person name="Deshpande S."/>
            <person name="Douglass A.P."/>
            <person name="Hanson S.J."/>
            <person name="Klenk H.-P."/>
            <person name="Labutti K."/>
            <person name="Lapidus A."/>
            <person name="Lindquist E."/>
            <person name="Lipzen A."/>
            <person name="Meier-Kolthoff J.P."/>
            <person name="Ohm R.A."/>
            <person name="Otillar R.P."/>
            <person name="Pangilinan J."/>
            <person name="Peng Y."/>
            <person name="Rokas A."/>
            <person name="Rosa C.A."/>
            <person name="Scheuner C."/>
            <person name="Sibirny A.A."/>
            <person name="Slot J.C."/>
            <person name="Stielow J.B."/>
            <person name="Sun H."/>
            <person name="Kurtzman C.P."/>
            <person name="Blackwell M."/>
            <person name="Grigoriev I.V."/>
            <person name="Jeffries T.W."/>
        </authorList>
    </citation>
    <scope>NUCLEOTIDE SEQUENCE [LARGE SCALE GENOMIC DNA]</scope>
    <source>
        <strain evidence="2">NRRL Y-17324</strain>
    </source>
</reference>
<dbReference type="GeneID" id="30985167"/>
<proteinExistence type="predicted"/>